<gene>
    <name evidence="2" type="ORF">FWK35_00032615</name>
</gene>
<dbReference type="EMBL" id="VUJU01010561">
    <property type="protein sequence ID" value="KAF0713811.1"/>
    <property type="molecule type" value="Genomic_DNA"/>
</dbReference>
<feature type="region of interest" description="Disordered" evidence="1">
    <location>
        <begin position="1"/>
        <end position="26"/>
    </location>
</feature>
<dbReference type="OrthoDB" id="416437at2759"/>
<feature type="region of interest" description="Disordered" evidence="1">
    <location>
        <begin position="293"/>
        <end position="429"/>
    </location>
</feature>
<reference evidence="2 3" key="1">
    <citation type="submission" date="2019-08" db="EMBL/GenBank/DDBJ databases">
        <title>Whole genome of Aphis craccivora.</title>
        <authorList>
            <person name="Voronova N.V."/>
            <person name="Shulinski R.S."/>
            <person name="Bandarenka Y.V."/>
            <person name="Zhorov D.G."/>
            <person name="Warner D."/>
        </authorList>
    </citation>
    <scope>NUCLEOTIDE SEQUENCE [LARGE SCALE GENOMIC DNA]</scope>
    <source>
        <strain evidence="2">180601</strain>
        <tissue evidence="2">Whole Body</tissue>
    </source>
</reference>
<evidence type="ECO:0000256" key="1">
    <source>
        <dbReference type="SAM" id="MobiDB-lite"/>
    </source>
</evidence>
<keyword evidence="3" id="KW-1185">Reference proteome</keyword>
<evidence type="ECO:0000313" key="3">
    <source>
        <dbReference type="Proteomes" id="UP000478052"/>
    </source>
</evidence>
<accession>A0A6G0VYB0</accession>
<comment type="caution">
    <text evidence="2">The sequence shown here is derived from an EMBL/GenBank/DDBJ whole genome shotgun (WGS) entry which is preliminary data.</text>
</comment>
<name>A0A6G0VYB0_APHCR</name>
<organism evidence="2 3">
    <name type="scientific">Aphis craccivora</name>
    <name type="common">Cowpea aphid</name>
    <dbReference type="NCBI Taxonomy" id="307492"/>
    <lineage>
        <taxon>Eukaryota</taxon>
        <taxon>Metazoa</taxon>
        <taxon>Ecdysozoa</taxon>
        <taxon>Arthropoda</taxon>
        <taxon>Hexapoda</taxon>
        <taxon>Insecta</taxon>
        <taxon>Pterygota</taxon>
        <taxon>Neoptera</taxon>
        <taxon>Paraneoptera</taxon>
        <taxon>Hemiptera</taxon>
        <taxon>Sternorrhyncha</taxon>
        <taxon>Aphidomorpha</taxon>
        <taxon>Aphidoidea</taxon>
        <taxon>Aphididae</taxon>
        <taxon>Aphidini</taxon>
        <taxon>Aphis</taxon>
        <taxon>Aphis</taxon>
    </lineage>
</organism>
<feature type="compositionally biased region" description="Polar residues" evidence="1">
    <location>
        <begin position="293"/>
        <end position="328"/>
    </location>
</feature>
<feature type="non-terminal residue" evidence="2">
    <location>
        <position position="458"/>
    </location>
</feature>
<dbReference type="AlphaFoldDB" id="A0A6G0VYB0"/>
<proteinExistence type="predicted"/>
<sequence length="458" mass="50527">MEKNPDEPEDITNKSLPSMSEPMEVQDAVASTLATPFAQPKIAASKSKAYVKHTGTLSLFVLCCYRHSPSFHFTLTSYHHSSPPASLRNTDTVIADQRRDVVSDIAGNKSTVTPERSKKRHTTIRQAVSHFHVYQTTKHPHRRPNDSQNTPPSLGANDMRSAIEWSGAEDWTTPMYHPRANPVERHNQEIKKCLRALLADDNYNTSQQILRAASAETPLATTAAWVRRMPLDQSRRDSVLWAAYTFGWDDRTVVFRRRPTYHQQTHTDPEAQDGTYHQRAYRDSLVHASIPSTVRTLDGNTGSTANDHPTSATTSDKGNTDDNGSTESSGDDNDTTSTPQPPLTPRHGTIKRVLKSEKGRQGEAISDLSSSAPGPQIQKVPAPSVAEAQAPGVEILTGTANSRPYDSGRYRNITGGRGRTVGRQADTDVGPFEDVDMEVVYDNAIHGYLDTPHSQTPE</sequence>
<protein>
    <submittedName>
        <fullName evidence="2">Integrase catalytic domain-containing protein</fullName>
    </submittedName>
</protein>
<evidence type="ECO:0000313" key="2">
    <source>
        <dbReference type="EMBL" id="KAF0713811.1"/>
    </source>
</evidence>
<dbReference type="Proteomes" id="UP000478052">
    <property type="component" value="Unassembled WGS sequence"/>
</dbReference>
<feature type="region of interest" description="Disordered" evidence="1">
    <location>
        <begin position="135"/>
        <end position="156"/>
    </location>
</feature>